<sequence length="106" mass="11108">MAAQREHFTTTTGPPTAPERGAGDALFTEAAAPRTPPPAPPCLPNAFLLQCECFLLKIMHSYGTISLSLCTFRCTVRAQQSRGALKHCSAGAAAVGAVNVARVHDS</sequence>
<evidence type="ECO:0000256" key="1">
    <source>
        <dbReference type="SAM" id="MobiDB-lite"/>
    </source>
</evidence>
<reference evidence="2 3" key="1">
    <citation type="journal article" date="2019" name="Commun. Biol.">
        <title>The bagworm genome reveals a unique fibroin gene that provides high tensile strength.</title>
        <authorList>
            <person name="Kono N."/>
            <person name="Nakamura H."/>
            <person name="Ohtoshi R."/>
            <person name="Tomita M."/>
            <person name="Numata K."/>
            <person name="Arakawa K."/>
        </authorList>
    </citation>
    <scope>NUCLEOTIDE SEQUENCE [LARGE SCALE GENOMIC DNA]</scope>
</reference>
<organism evidence="2 3">
    <name type="scientific">Eumeta variegata</name>
    <name type="common">Bagworm moth</name>
    <name type="synonym">Eumeta japonica</name>
    <dbReference type="NCBI Taxonomy" id="151549"/>
    <lineage>
        <taxon>Eukaryota</taxon>
        <taxon>Metazoa</taxon>
        <taxon>Ecdysozoa</taxon>
        <taxon>Arthropoda</taxon>
        <taxon>Hexapoda</taxon>
        <taxon>Insecta</taxon>
        <taxon>Pterygota</taxon>
        <taxon>Neoptera</taxon>
        <taxon>Endopterygota</taxon>
        <taxon>Lepidoptera</taxon>
        <taxon>Glossata</taxon>
        <taxon>Ditrysia</taxon>
        <taxon>Tineoidea</taxon>
        <taxon>Psychidae</taxon>
        <taxon>Oiketicinae</taxon>
        <taxon>Eumeta</taxon>
    </lineage>
</organism>
<accession>A0A4C1W663</accession>
<feature type="region of interest" description="Disordered" evidence="1">
    <location>
        <begin position="1"/>
        <end position="34"/>
    </location>
</feature>
<dbReference type="Proteomes" id="UP000299102">
    <property type="component" value="Unassembled WGS sequence"/>
</dbReference>
<evidence type="ECO:0000313" key="2">
    <source>
        <dbReference type="EMBL" id="GBP46032.1"/>
    </source>
</evidence>
<dbReference type="AlphaFoldDB" id="A0A4C1W663"/>
<keyword evidence="3" id="KW-1185">Reference proteome</keyword>
<gene>
    <name evidence="2" type="ORF">EVAR_24225_1</name>
</gene>
<proteinExistence type="predicted"/>
<name>A0A4C1W663_EUMVA</name>
<evidence type="ECO:0000313" key="3">
    <source>
        <dbReference type="Proteomes" id="UP000299102"/>
    </source>
</evidence>
<dbReference type="EMBL" id="BGZK01000475">
    <property type="protein sequence ID" value="GBP46032.1"/>
    <property type="molecule type" value="Genomic_DNA"/>
</dbReference>
<comment type="caution">
    <text evidence="2">The sequence shown here is derived from an EMBL/GenBank/DDBJ whole genome shotgun (WGS) entry which is preliminary data.</text>
</comment>
<protein>
    <submittedName>
        <fullName evidence="2">Uncharacterized protein</fullName>
    </submittedName>
</protein>